<feature type="transmembrane region" description="Helical" evidence="1">
    <location>
        <begin position="14"/>
        <end position="36"/>
    </location>
</feature>
<keyword evidence="1" id="KW-1133">Transmembrane helix</keyword>
<feature type="non-terminal residue" evidence="4">
    <location>
        <position position="214"/>
    </location>
</feature>
<dbReference type="Pfam" id="PF21883">
    <property type="entry name" value="WLS_GOLD"/>
    <property type="match status" value="1"/>
</dbReference>
<evidence type="ECO:0000259" key="2">
    <source>
        <dbReference type="Pfam" id="PF21883"/>
    </source>
</evidence>
<gene>
    <name evidence="4" type="primary">LOC108626897</name>
</gene>
<dbReference type="InterPro" id="IPR009551">
    <property type="entry name" value="Wntless"/>
</dbReference>
<evidence type="ECO:0000313" key="3">
    <source>
        <dbReference type="Proteomes" id="UP000694925"/>
    </source>
</evidence>
<dbReference type="InterPro" id="IPR053936">
    <property type="entry name" value="WLS_GOLD"/>
</dbReference>
<dbReference type="RefSeq" id="XP_017883320.1">
    <property type="nucleotide sequence ID" value="XM_018027831.2"/>
</dbReference>
<dbReference type="GO" id="GO:0031090">
    <property type="term" value="C:organelle membrane"/>
    <property type="evidence" value="ECO:0007669"/>
    <property type="project" value="TreeGrafter"/>
</dbReference>
<feature type="domain" description="Wntless GOLD" evidence="2">
    <location>
        <begin position="50"/>
        <end position="213"/>
    </location>
</feature>
<dbReference type="GO" id="GO:0006886">
    <property type="term" value="P:intracellular protein transport"/>
    <property type="evidence" value="ECO:0007669"/>
    <property type="project" value="TreeGrafter"/>
</dbReference>
<sequence>MQGTIIENLSGRKLSVLVILLIIAQIVCFLIGGLIAPTPAGSQNILGTPCKDIRINGSEPGDGKWFYSRGKGACTAVDMNRFSFDSHHQAYQVVYTFQMPVPRNKMQLDYSRWQQNLIGVLQVDIVYHSQIEIAPRTKITLDARLAYRNKGDSDDAWKPYAASVVERMLDCSINDEMEQYNYNCSTIPLFELGSLFHDYYLLNIRLPADTDRNI</sequence>
<name>A0AAJ7J2L7_9HYME</name>
<keyword evidence="1" id="KW-0812">Transmembrane</keyword>
<dbReference type="GO" id="GO:0017147">
    <property type="term" value="F:Wnt-protein binding"/>
    <property type="evidence" value="ECO:0007669"/>
    <property type="project" value="InterPro"/>
</dbReference>
<dbReference type="Proteomes" id="UP000694925">
    <property type="component" value="Unplaced"/>
</dbReference>
<dbReference type="GO" id="GO:0016055">
    <property type="term" value="P:Wnt signaling pathway"/>
    <property type="evidence" value="ECO:0007669"/>
    <property type="project" value="InterPro"/>
</dbReference>
<dbReference type="GO" id="GO:0012505">
    <property type="term" value="C:endomembrane system"/>
    <property type="evidence" value="ECO:0007669"/>
    <property type="project" value="TreeGrafter"/>
</dbReference>
<keyword evidence="3" id="KW-1185">Reference proteome</keyword>
<proteinExistence type="predicted"/>
<dbReference type="PANTHER" id="PTHR13449:SF2">
    <property type="entry name" value="PROTEIN WNTLESS HOMOLOG"/>
    <property type="match status" value="1"/>
</dbReference>
<protein>
    <submittedName>
        <fullName evidence="4">Protein wntless</fullName>
    </submittedName>
</protein>
<evidence type="ECO:0000256" key="1">
    <source>
        <dbReference type="SAM" id="Phobius"/>
    </source>
</evidence>
<dbReference type="AlphaFoldDB" id="A0AAJ7J2L7"/>
<accession>A0AAJ7J2L7</accession>
<dbReference type="KEGG" id="ccal:108626897"/>
<dbReference type="CTD" id="79971"/>
<reference evidence="4" key="1">
    <citation type="submission" date="2025-08" db="UniProtKB">
        <authorList>
            <consortium name="RefSeq"/>
        </authorList>
    </citation>
    <scope>IDENTIFICATION</scope>
    <source>
        <tissue evidence="4">Whole body</tissue>
    </source>
</reference>
<evidence type="ECO:0000313" key="4">
    <source>
        <dbReference type="RefSeq" id="XP_017883320.1"/>
    </source>
</evidence>
<keyword evidence="1" id="KW-0472">Membrane</keyword>
<dbReference type="GeneID" id="108626897"/>
<organism evidence="3 4">
    <name type="scientific">Ceratina calcarata</name>
    <dbReference type="NCBI Taxonomy" id="156304"/>
    <lineage>
        <taxon>Eukaryota</taxon>
        <taxon>Metazoa</taxon>
        <taxon>Ecdysozoa</taxon>
        <taxon>Arthropoda</taxon>
        <taxon>Hexapoda</taxon>
        <taxon>Insecta</taxon>
        <taxon>Pterygota</taxon>
        <taxon>Neoptera</taxon>
        <taxon>Endopterygota</taxon>
        <taxon>Hymenoptera</taxon>
        <taxon>Apocrita</taxon>
        <taxon>Aculeata</taxon>
        <taxon>Apoidea</taxon>
        <taxon>Anthophila</taxon>
        <taxon>Apidae</taxon>
        <taxon>Ceratina</taxon>
        <taxon>Zadontomerus</taxon>
    </lineage>
</organism>
<dbReference type="PANTHER" id="PTHR13449">
    <property type="entry name" value="INTEGRAL MEMBRANE PROTEIN GPR177"/>
    <property type="match status" value="1"/>
</dbReference>
<dbReference type="GO" id="GO:0061355">
    <property type="term" value="P:Wnt protein secretion"/>
    <property type="evidence" value="ECO:0007669"/>
    <property type="project" value="TreeGrafter"/>
</dbReference>